<name>A0A8J7QAB7_9BACT</name>
<proteinExistence type="predicted"/>
<evidence type="ECO:0000313" key="1">
    <source>
        <dbReference type="EMBL" id="MBO1321721.1"/>
    </source>
</evidence>
<keyword evidence="2" id="KW-1185">Reference proteome</keyword>
<dbReference type="RefSeq" id="WP_207861694.1">
    <property type="nucleotide sequence ID" value="NZ_JAFREP010000027.1"/>
</dbReference>
<keyword evidence="1" id="KW-0966">Cell projection</keyword>
<keyword evidence="1" id="KW-0489">Methyltransferase</keyword>
<evidence type="ECO:0000313" key="2">
    <source>
        <dbReference type="Proteomes" id="UP000664417"/>
    </source>
</evidence>
<accession>A0A8J7QAB7</accession>
<keyword evidence="1" id="KW-0282">Flagellum</keyword>
<gene>
    <name evidence="1" type="primary">fliB</name>
    <name evidence="1" type="ORF">J3U88_24795</name>
</gene>
<dbReference type="Proteomes" id="UP000664417">
    <property type="component" value="Unassembled WGS sequence"/>
</dbReference>
<dbReference type="EMBL" id="JAFREP010000027">
    <property type="protein sequence ID" value="MBO1321721.1"/>
    <property type="molecule type" value="Genomic_DNA"/>
</dbReference>
<sequence>MTKPTTGFRYAQQFKCSGADCPETCCFGWRINVPQGEYATLHGHYGDTHRGNPCFEVMNYPEGTPQVVKDEGFAFLKMKGDGFCPFLEDGWCAIHRDLGEAFLPGVCATYPRYMVEGGAGDFLSGSLSCPEMARLCLLSEDGMVPVGIERDQLPPGLETSTQEPGKENWYQYFFPAVNGYLKWLLAQKELRAADFALLALDLAAEIQPFYHAGITENPAEQLDACVGRHADPNRIVPRVSAFRARNEISGAAMAFVGGMLLKGVKQQRSPRFRVIAQETMDRLPNLEVFYAARVPFVPLQLGHLTDLLLERREKVQARFGERLTEMLGRFTLNFWTQKLYSDEAGLLRLWLKYALYYACLRFLSFNHPRFEAAATVADEAEAQAACDLAFVDMVQGFMRAFDHDTPLVGQILDQFPEQGLTTLLDLEGLLLY</sequence>
<protein>
    <submittedName>
        <fullName evidence="1">Flagellin lysine-N-methylase</fullName>
        <ecNumber evidence="1">2.1.1.-</ecNumber>
    </submittedName>
</protein>
<keyword evidence="1" id="KW-0969">Cilium</keyword>
<dbReference type="NCBIfam" id="NF038110">
    <property type="entry name" value="Lys_methyl_FliB"/>
    <property type="match status" value="1"/>
</dbReference>
<keyword evidence="1" id="KW-0808">Transferase</keyword>
<dbReference type="GO" id="GO:0008168">
    <property type="term" value="F:methyltransferase activity"/>
    <property type="evidence" value="ECO:0007669"/>
    <property type="project" value="UniProtKB-KW"/>
</dbReference>
<dbReference type="EC" id="2.1.1.-" evidence="1"/>
<dbReference type="AlphaFoldDB" id="A0A8J7QAB7"/>
<dbReference type="GO" id="GO:0032259">
    <property type="term" value="P:methylation"/>
    <property type="evidence" value="ECO:0007669"/>
    <property type="project" value="UniProtKB-KW"/>
</dbReference>
<organism evidence="1 2">
    <name type="scientific">Acanthopleuribacter pedis</name>
    <dbReference type="NCBI Taxonomy" id="442870"/>
    <lineage>
        <taxon>Bacteria</taxon>
        <taxon>Pseudomonadati</taxon>
        <taxon>Acidobacteriota</taxon>
        <taxon>Holophagae</taxon>
        <taxon>Acanthopleuribacterales</taxon>
        <taxon>Acanthopleuribacteraceae</taxon>
        <taxon>Acanthopleuribacter</taxon>
    </lineage>
</organism>
<reference evidence="1" key="1">
    <citation type="submission" date="2021-03" db="EMBL/GenBank/DDBJ databases">
        <authorList>
            <person name="Wang G."/>
        </authorList>
    </citation>
    <scope>NUCLEOTIDE SEQUENCE</scope>
    <source>
        <strain evidence="1">KCTC 12899</strain>
    </source>
</reference>
<comment type="caution">
    <text evidence="1">The sequence shown here is derived from an EMBL/GenBank/DDBJ whole genome shotgun (WGS) entry which is preliminary data.</text>
</comment>